<evidence type="ECO:0000256" key="4">
    <source>
        <dbReference type="ARBA" id="ARBA00022729"/>
    </source>
</evidence>
<keyword evidence="6" id="KW-0326">Glycosidase</keyword>
<dbReference type="Proteomes" id="UP001501444">
    <property type="component" value="Unassembled WGS sequence"/>
</dbReference>
<feature type="domain" description="CBM6" evidence="9">
    <location>
        <begin position="536"/>
        <end position="664"/>
    </location>
</feature>
<evidence type="ECO:0000256" key="2">
    <source>
        <dbReference type="ARBA" id="ARBA00006285"/>
    </source>
</evidence>
<dbReference type="PANTHER" id="PTHR22600">
    <property type="entry name" value="BETA-HEXOSAMINIDASE"/>
    <property type="match status" value="1"/>
</dbReference>
<dbReference type="CDD" id="cd04084">
    <property type="entry name" value="CBM6_xylanase-like"/>
    <property type="match status" value="2"/>
</dbReference>
<dbReference type="InterPro" id="IPR015883">
    <property type="entry name" value="Glyco_hydro_20_cat"/>
</dbReference>
<dbReference type="EMBL" id="BAAARV010000036">
    <property type="protein sequence ID" value="GAA2355977.1"/>
    <property type="molecule type" value="Genomic_DNA"/>
</dbReference>
<dbReference type="InterPro" id="IPR025705">
    <property type="entry name" value="Beta_hexosaminidase_sua/sub"/>
</dbReference>
<gene>
    <name evidence="10" type="ORF">GCM10010170_048640</name>
</gene>
<dbReference type="InterPro" id="IPR006584">
    <property type="entry name" value="Cellulose-bd_IV"/>
</dbReference>
<sequence>MHRSPRNLLLASAVAVATAATGAVCLLAASPASAAVSLSDVVPAPVSAQPVAGVTYTLPSDAAIQAAAGAVDVGNYLAGILRPSTGYALPVSTTTGTPTSGIALLLSGADPSVGTEGYQLDVTAAAVTLRAQTAAGLFHGVQTLRQLLPATVEAQTVQSGPWTVTGGRIVDYPRYGYRGAMLDVSRHFFAPDVVKRYIDEIAQYKVNILHLHLSDDQGWRIVIDAWPQLAAVGGSTQVGGGAGGYYTKAQYSDLVSYAASRQITIVPEIDMPGHVNAALASYAQLNCNNTAPPLYTGTNVGFSSLCVSKEVTYTFVQQVLNELAAITPGPYLHIGGDEASSTPAADYTTFMNRVQPFVGAAGKTVIGWHQIGKADHTTNRVAQYWGTSTSDADLSAAVSKGDKILLSPANKAYLDMKYTNSTPLGQTWAGLIEVQTAYNWDPGAYLSGVPASAILGVEAPLWTETLTKLADIEFMAFPRLPALAELAWSPQSARNWDTFKVRLGAQGPRWTMMGINYYSSPQVPWGTQQTTRSAYTQIQAESFTSQSGTQTETTTDTGGGQDVGYIAPGDWLAYTNVDFGTASPASVTTRLASGASSGTIQYRLDSTTGPIIASVPVTSTGGWQTWTSTTTNLTGTATGVHTLYLTFTGTAGTDFVNLNWLQFNAGGTLPNAYSIRQAESFTSQSGTQTETTTDTGGGQNVGYITPGDWLAYTNVDFGTASPATVTTRLASGASSGTIQYRLDSTTGPIIASVPVTSTGGWQTWTSTTTNLTGTATGVHTLYLTFTGTAGTDFVNLNWFQFNR</sequence>
<dbReference type="Pfam" id="PF00728">
    <property type="entry name" value="Glyco_hydro_20"/>
    <property type="match status" value="2"/>
</dbReference>
<dbReference type="InterPro" id="IPR008979">
    <property type="entry name" value="Galactose-bd-like_sf"/>
</dbReference>
<proteinExistence type="inferred from homology"/>
<organism evidence="10 11">
    <name type="scientific">Dactylosporangium salmoneum</name>
    <dbReference type="NCBI Taxonomy" id="53361"/>
    <lineage>
        <taxon>Bacteria</taxon>
        <taxon>Bacillati</taxon>
        <taxon>Actinomycetota</taxon>
        <taxon>Actinomycetes</taxon>
        <taxon>Micromonosporales</taxon>
        <taxon>Micromonosporaceae</taxon>
        <taxon>Dactylosporangium</taxon>
    </lineage>
</organism>
<dbReference type="PROSITE" id="PS51175">
    <property type="entry name" value="CBM6"/>
    <property type="match status" value="2"/>
</dbReference>
<evidence type="ECO:0000313" key="10">
    <source>
        <dbReference type="EMBL" id="GAA2355977.1"/>
    </source>
</evidence>
<reference evidence="10 11" key="1">
    <citation type="journal article" date="2019" name="Int. J. Syst. Evol. Microbiol.">
        <title>The Global Catalogue of Microorganisms (GCM) 10K type strain sequencing project: providing services to taxonomists for standard genome sequencing and annotation.</title>
        <authorList>
            <consortium name="The Broad Institute Genomics Platform"/>
            <consortium name="The Broad Institute Genome Sequencing Center for Infectious Disease"/>
            <person name="Wu L."/>
            <person name="Ma J."/>
        </authorList>
    </citation>
    <scope>NUCLEOTIDE SEQUENCE [LARGE SCALE GENOMIC DNA]</scope>
    <source>
        <strain evidence="10 11">JCM 3272</strain>
    </source>
</reference>
<accession>A0ABN3GPM6</accession>
<dbReference type="InterPro" id="IPR006311">
    <property type="entry name" value="TAT_signal"/>
</dbReference>
<dbReference type="InterPro" id="IPR029018">
    <property type="entry name" value="Hex-like_dom2"/>
</dbReference>
<feature type="region of interest" description="Disordered" evidence="7">
    <location>
        <begin position="541"/>
        <end position="561"/>
    </location>
</feature>
<feature type="region of interest" description="Disordered" evidence="7">
    <location>
        <begin position="680"/>
        <end position="699"/>
    </location>
</feature>
<comment type="catalytic activity">
    <reaction evidence="1">
        <text>Hydrolysis of terminal non-reducing N-acetyl-D-hexosamine residues in N-acetyl-beta-D-hexosaminides.</text>
        <dbReference type="EC" id="3.2.1.52"/>
    </reaction>
</comment>
<dbReference type="SUPFAM" id="SSF55545">
    <property type="entry name" value="beta-N-acetylhexosaminidase-like domain"/>
    <property type="match status" value="1"/>
</dbReference>
<dbReference type="PANTHER" id="PTHR22600:SF57">
    <property type="entry name" value="BETA-N-ACETYLHEXOSAMINIDASE"/>
    <property type="match status" value="1"/>
</dbReference>
<feature type="signal peptide" evidence="8">
    <location>
        <begin position="1"/>
        <end position="34"/>
    </location>
</feature>
<dbReference type="InterPro" id="IPR005084">
    <property type="entry name" value="CBM6"/>
</dbReference>
<dbReference type="PRINTS" id="PR00738">
    <property type="entry name" value="GLHYDRLASE20"/>
</dbReference>
<evidence type="ECO:0000256" key="8">
    <source>
        <dbReference type="SAM" id="SignalP"/>
    </source>
</evidence>
<dbReference type="EC" id="3.2.1.52" evidence="3"/>
<keyword evidence="5" id="KW-0378">Hydrolase</keyword>
<feature type="compositionally biased region" description="Low complexity" evidence="7">
    <location>
        <begin position="544"/>
        <end position="556"/>
    </location>
</feature>
<dbReference type="Gene3D" id="3.30.379.10">
    <property type="entry name" value="Chitobiase/beta-hexosaminidase domain 2-like"/>
    <property type="match status" value="1"/>
</dbReference>
<evidence type="ECO:0000259" key="9">
    <source>
        <dbReference type="PROSITE" id="PS51175"/>
    </source>
</evidence>
<evidence type="ECO:0000256" key="3">
    <source>
        <dbReference type="ARBA" id="ARBA00012663"/>
    </source>
</evidence>
<keyword evidence="11" id="KW-1185">Reference proteome</keyword>
<evidence type="ECO:0000256" key="1">
    <source>
        <dbReference type="ARBA" id="ARBA00001231"/>
    </source>
</evidence>
<feature type="chain" id="PRO_5046061540" description="beta-N-acetylhexosaminidase" evidence="8">
    <location>
        <begin position="35"/>
        <end position="803"/>
    </location>
</feature>
<dbReference type="SUPFAM" id="SSF49785">
    <property type="entry name" value="Galactose-binding domain-like"/>
    <property type="match status" value="2"/>
</dbReference>
<dbReference type="SUPFAM" id="SSF51445">
    <property type="entry name" value="(Trans)glycosidases"/>
    <property type="match status" value="1"/>
</dbReference>
<dbReference type="CDD" id="cd06568">
    <property type="entry name" value="GH20_SpHex_like"/>
    <property type="match status" value="1"/>
</dbReference>
<dbReference type="Pfam" id="PF02838">
    <property type="entry name" value="Glyco_hydro_20b"/>
    <property type="match status" value="1"/>
</dbReference>
<evidence type="ECO:0000256" key="5">
    <source>
        <dbReference type="ARBA" id="ARBA00022801"/>
    </source>
</evidence>
<dbReference type="InterPro" id="IPR015882">
    <property type="entry name" value="HEX_bac_N"/>
</dbReference>
<evidence type="ECO:0000256" key="6">
    <source>
        <dbReference type="ARBA" id="ARBA00023295"/>
    </source>
</evidence>
<evidence type="ECO:0000256" key="7">
    <source>
        <dbReference type="SAM" id="MobiDB-lite"/>
    </source>
</evidence>
<protein>
    <recommendedName>
        <fullName evidence="3">beta-N-acetylhexosaminidase</fullName>
        <ecNumber evidence="3">3.2.1.52</ecNumber>
    </recommendedName>
</protein>
<dbReference type="Gene3D" id="2.60.120.260">
    <property type="entry name" value="Galactose-binding domain-like"/>
    <property type="match status" value="2"/>
</dbReference>
<dbReference type="SMART" id="SM00606">
    <property type="entry name" value="CBD_IV"/>
    <property type="match status" value="2"/>
</dbReference>
<evidence type="ECO:0000313" key="11">
    <source>
        <dbReference type="Proteomes" id="UP001501444"/>
    </source>
</evidence>
<dbReference type="PROSITE" id="PS51318">
    <property type="entry name" value="TAT"/>
    <property type="match status" value="1"/>
</dbReference>
<dbReference type="Gene3D" id="3.20.20.80">
    <property type="entry name" value="Glycosidases"/>
    <property type="match status" value="1"/>
</dbReference>
<dbReference type="RefSeq" id="WP_344614786.1">
    <property type="nucleotide sequence ID" value="NZ_BAAARV010000036.1"/>
</dbReference>
<feature type="domain" description="CBM6" evidence="9">
    <location>
        <begin position="674"/>
        <end position="802"/>
    </location>
</feature>
<dbReference type="InterPro" id="IPR017853">
    <property type="entry name" value="GH"/>
</dbReference>
<keyword evidence="4 8" id="KW-0732">Signal</keyword>
<dbReference type="Pfam" id="PF03422">
    <property type="entry name" value="CBM_6"/>
    <property type="match status" value="2"/>
</dbReference>
<name>A0ABN3GPM6_9ACTN</name>
<comment type="similarity">
    <text evidence="2">Belongs to the glycosyl hydrolase 20 family.</text>
</comment>
<comment type="caution">
    <text evidence="10">The sequence shown here is derived from an EMBL/GenBank/DDBJ whole genome shotgun (WGS) entry which is preliminary data.</text>
</comment>
<feature type="compositionally biased region" description="Low complexity" evidence="7">
    <location>
        <begin position="680"/>
        <end position="694"/>
    </location>
</feature>